<dbReference type="EMBL" id="CAJZBQ010000011">
    <property type="protein sequence ID" value="CAG9313936.1"/>
    <property type="molecule type" value="Genomic_DNA"/>
</dbReference>
<comment type="caution">
    <text evidence="2">The sequence shown here is derived from an EMBL/GenBank/DDBJ whole genome shotgun (WGS) entry which is preliminary data.</text>
</comment>
<dbReference type="Proteomes" id="UP001162131">
    <property type="component" value="Unassembled WGS sequence"/>
</dbReference>
<accession>A0AAU9IJH6</accession>
<evidence type="ECO:0008006" key="4">
    <source>
        <dbReference type="Google" id="ProtNLM"/>
    </source>
</evidence>
<evidence type="ECO:0000313" key="2">
    <source>
        <dbReference type="EMBL" id="CAG9313936.1"/>
    </source>
</evidence>
<dbReference type="SUPFAM" id="SSF56399">
    <property type="entry name" value="ADP-ribosylation"/>
    <property type="match status" value="1"/>
</dbReference>
<gene>
    <name evidence="2" type="ORF">BSTOLATCC_MIC9737</name>
</gene>
<reference evidence="2" key="1">
    <citation type="submission" date="2021-09" db="EMBL/GenBank/DDBJ databases">
        <authorList>
            <consortium name="AG Swart"/>
            <person name="Singh M."/>
            <person name="Singh A."/>
            <person name="Seah K."/>
            <person name="Emmerich C."/>
        </authorList>
    </citation>
    <scope>NUCLEOTIDE SEQUENCE</scope>
    <source>
        <strain evidence="2">ATCC30299</strain>
    </source>
</reference>
<feature type="coiled-coil region" evidence="1">
    <location>
        <begin position="583"/>
        <end position="614"/>
    </location>
</feature>
<proteinExistence type="predicted"/>
<protein>
    <recommendedName>
        <fullName evidence="4">NAD(+)--protein-arginine ADP-ribosyltransferase</fullName>
    </recommendedName>
</protein>
<dbReference type="Gene3D" id="3.90.176.10">
    <property type="entry name" value="Toxin ADP-ribosyltransferase, Chain A, domain 1"/>
    <property type="match status" value="1"/>
</dbReference>
<sequence>MESTKIVWHDPSIFNIENSCYIKDHLSQLEYQAFATVSETAQFLSTTKDKWILVTSGTNGQELVVQIHDLPAVIGIIIFCGNYEYNKQWSSAFKKVKRVETQSFKRVVEQARKIWDQLVAYNVLFMTQKGTKEYDQIIEALEIDSCGSPTAPLRLEKIRKKAYYHMEKELEMSFLQICKLALKNEAIPRAAVLSELRSFGIADEDKEEIEGKFGLYPNDLLRSFVYTYTSDVVYKRLNECYAKNVYGRVMNITAACLLELKNRPELMLHNPTVLWRGVEIPENILKKLTVGEKGFWPAFTSTAMRKEVALSPPFKGNVLFEIHLQENEAHPHIIAGAWSEYEDEQEVLFLPYFPLVITNIRKIGKMTHIIIEQDQTHPSLAINSQTLINYWRARLEAEVITPIDKICDTIRNKVTNSIDLVAYFRQDFDSDNSAPSFSKDFEKVIRATYKKYEPEIKKLNNSLSGSLLDYVKIMKDDLLNSAVFHIKARIENIFDLEFERIKHNFIKIMSYETITTFNIPDALLRNLISKVFNLATVSHFSSCSQVKSTIHEETKGELESSIYIDTFISELIRAIRHGTYGYREGIEETNNEIKIELNRQLEELKLKIHQSLENVLL</sequence>
<dbReference type="AlphaFoldDB" id="A0AAU9IJH6"/>
<keyword evidence="1" id="KW-0175">Coiled coil</keyword>
<organism evidence="2 3">
    <name type="scientific">Blepharisma stoltei</name>
    <dbReference type="NCBI Taxonomy" id="1481888"/>
    <lineage>
        <taxon>Eukaryota</taxon>
        <taxon>Sar</taxon>
        <taxon>Alveolata</taxon>
        <taxon>Ciliophora</taxon>
        <taxon>Postciliodesmatophora</taxon>
        <taxon>Heterotrichea</taxon>
        <taxon>Heterotrichida</taxon>
        <taxon>Blepharismidae</taxon>
        <taxon>Blepharisma</taxon>
    </lineage>
</organism>
<keyword evidence="3" id="KW-1185">Reference proteome</keyword>
<name>A0AAU9IJH6_9CILI</name>
<evidence type="ECO:0000256" key="1">
    <source>
        <dbReference type="SAM" id="Coils"/>
    </source>
</evidence>
<evidence type="ECO:0000313" key="3">
    <source>
        <dbReference type="Proteomes" id="UP001162131"/>
    </source>
</evidence>